<keyword evidence="2" id="KW-0808">Transferase</keyword>
<proteinExistence type="predicted"/>
<dbReference type="STRING" id="238.BBD35_11655"/>
<sequence>MDWFESWFNTPYYHILYKDRDFVEAEHFIDKLLDAIRLPKNSVIIDLACGHGRHSVYLNQKGYQVLGLDLSEASISFDKQFENESLRFKVHDMRNPIPDEKVDAVMNLFTSFGYFDQDEDDDKVFESVAQALQPGGLFVLDFLNADYVKKTLVPESIVVKDNITFSIHKKIENNRVIKDIKFRDNDRDYHYEEKVKLHPFEKLKALAEKHQLSYVTKWGDYQLNPLNENSPRCIILFEKK</sequence>
<comment type="caution">
    <text evidence="2">The sequence shown here is derived from an EMBL/GenBank/DDBJ whole genome shotgun (WGS) entry which is preliminary data.</text>
</comment>
<dbReference type="Proteomes" id="UP000188947">
    <property type="component" value="Unassembled WGS sequence"/>
</dbReference>
<reference evidence="2 3" key="1">
    <citation type="submission" date="2016-11" db="EMBL/GenBank/DDBJ databases">
        <title>Genome sequence and comparative genomic analysis of clinical strain Elizabethkingia meningoseptica 61421 PRCM.</title>
        <authorList>
            <person name="Wang M."/>
            <person name="Hu S."/>
            <person name="Cao L."/>
            <person name="Jiang T."/>
            <person name="Zhou Y."/>
            <person name="Ming D."/>
        </authorList>
    </citation>
    <scope>NUCLEOTIDE SEQUENCE [LARGE SCALE GENOMIC DNA]</scope>
    <source>
        <strain evidence="2 3">61421 PRCM</strain>
    </source>
</reference>
<gene>
    <name evidence="2" type="ORF">BMF97_12335</name>
</gene>
<dbReference type="RefSeq" id="WP_069214101.1">
    <property type="nucleotide sequence ID" value="NZ_CP016378.1"/>
</dbReference>
<evidence type="ECO:0000313" key="2">
    <source>
        <dbReference type="EMBL" id="OOH94147.1"/>
    </source>
</evidence>
<evidence type="ECO:0000259" key="1">
    <source>
        <dbReference type="Pfam" id="PF08241"/>
    </source>
</evidence>
<dbReference type="GO" id="GO:0008757">
    <property type="term" value="F:S-adenosylmethionine-dependent methyltransferase activity"/>
    <property type="evidence" value="ECO:0007669"/>
    <property type="project" value="InterPro"/>
</dbReference>
<dbReference type="InterPro" id="IPR013216">
    <property type="entry name" value="Methyltransf_11"/>
</dbReference>
<dbReference type="SUPFAM" id="SSF53335">
    <property type="entry name" value="S-adenosyl-L-methionine-dependent methyltransferases"/>
    <property type="match status" value="1"/>
</dbReference>
<dbReference type="eggNOG" id="COG0500">
    <property type="taxonomic scope" value="Bacteria"/>
</dbReference>
<keyword evidence="2" id="KW-0489">Methyltransferase</keyword>
<dbReference type="OrthoDB" id="9811589at2"/>
<dbReference type="Pfam" id="PF08241">
    <property type="entry name" value="Methyltransf_11"/>
    <property type="match status" value="1"/>
</dbReference>
<feature type="domain" description="Methyltransferase type 11" evidence="1">
    <location>
        <begin position="46"/>
        <end position="140"/>
    </location>
</feature>
<dbReference type="EMBL" id="MPOG01000014">
    <property type="protein sequence ID" value="OOH94147.1"/>
    <property type="molecule type" value="Genomic_DNA"/>
</dbReference>
<dbReference type="GO" id="GO:0032259">
    <property type="term" value="P:methylation"/>
    <property type="evidence" value="ECO:0007669"/>
    <property type="project" value="UniProtKB-KW"/>
</dbReference>
<protein>
    <submittedName>
        <fullName evidence="2">SAM-dependent methyltransferase</fullName>
    </submittedName>
</protein>
<keyword evidence="3" id="KW-1185">Reference proteome</keyword>
<dbReference type="InterPro" id="IPR029063">
    <property type="entry name" value="SAM-dependent_MTases_sf"/>
</dbReference>
<evidence type="ECO:0000313" key="3">
    <source>
        <dbReference type="Proteomes" id="UP000188947"/>
    </source>
</evidence>
<name>A0A1V3TYU1_ELIME</name>
<dbReference type="AlphaFoldDB" id="A0A1V3TYU1"/>
<organism evidence="2 3">
    <name type="scientific">Elizabethkingia meningoseptica</name>
    <name type="common">Chryseobacterium meningosepticum</name>
    <dbReference type="NCBI Taxonomy" id="238"/>
    <lineage>
        <taxon>Bacteria</taxon>
        <taxon>Pseudomonadati</taxon>
        <taxon>Bacteroidota</taxon>
        <taxon>Flavobacteriia</taxon>
        <taxon>Flavobacteriales</taxon>
        <taxon>Weeksellaceae</taxon>
        <taxon>Elizabethkingia</taxon>
    </lineage>
</organism>
<dbReference type="Gene3D" id="3.40.50.150">
    <property type="entry name" value="Vaccinia Virus protein VP39"/>
    <property type="match status" value="1"/>
</dbReference>
<accession>A0A1V3TYU1</accession>
<dbReference type="Gene3D" id="2.20.25.110">
    <property type="entry name" value="S-adenosyl-L-methionine-dependent methyltransferases"/>
    <property type="match status" value="1"/>
</dbReference>
<dbReference type="CDD" id="cd02440">
    <property type="entry name" value="AdoMet_MTases"/>
    <property type="match status" value="1"/>
</dbReference>
<dbReference type="PANTHER" id="PTHR43861">
    <property type="entry name" value="TRANS-ACONITATE 2-METHYLTRANSFERASE-RELATED"/>
    <property type="match status" value="1"/>
</dbReference>